<evidence type="ECO:0000256" key="1">
    <source>
        <dbReference type="SAM" id="Coils"/>
    </source>
</evidence>
<dbReference type="STRING" id="160454.RV10_GL003646"/>
<feature type="coiled-coil region" evidence="1">
    <location>
        <begin position="685"/>
        <end position="712"/>
    </location>
</feature>
<comment type="caution">
    <text evidence="4">The sequence shown here is derived from an EMBL/GenBank/DDBJ whole genome shotgun (WGS) entry which is preliminary data.</text>
</comment>
<protein>
    <submittedName>
        <fullName evidence="4">Uncharacterized protein</fullName>
    </submittedName>
</protein>
<keyword evidence="3" id="KW-0472">Membrane</keyword>
<feature type="transmembrane region" description="Helical" evidence="3">
    <location>
        <begin position="565"/>
        <end position="586"/>
    </location>
</feature>
<dbReference type="AlphaFoldDB" id="R2SET2"/>
<keyword evidence="3" id="KW-0812">Transmembrane</keyword>
<dbReference type="OrthoDB" id="28713at2"/>
<feature type="transmembrane region" description="Helical" evidence="3">
    <location>
        <begin position="592"/>
        <end position="611"/>
    </location>
</feature>
<gene>
    <name evidence="4" type="ORF">UAU_05139</name>
</gene>
<evidence type="ECO:0000313" key="5">
    <source>
        <dbReference type="Proteomes" id="UP000013782"/>
    </source>
</evidence>
<keyword evidence="1" id="KW-0175">Coiled coil</keyword>
<evidence type="ECO:0000256" key="3">
    <source>
        <dbReference type="SAM" id="Phobius"/>
    </source>
</evidence>
<dbReference type="eggNOG" id="COG1283">
    <property type="taxonomic scope" value="Bacteria"/>
</dbReference>
<name>R2SET2_9ENTE</name>
<proteinExistence type="predicted"/>
<sequence length="1146" mass="122847">MAASGVGQFSINVKSNLKDFYGQLTKAQRTMKELTDKKNQLQVDSSQLDKLRDKSQRIAAEMRELRQQKTEIKLGMKNVEDADKELKNIDQRIASLSRQKLEVDAEIQPIRTANAELYKVEQEIDRINGQKVEIDIGEMSGQIGDGLDNLSSKVIGVVKAIGAISFSGMAAGVGILKEAVNAASDLEQNLGGVEKLFGDSANAVVKNSDSAFRTAGVSKNEYLEQATSFSASLISSLGGDQEKAAEYVDKALIDMSDNVNTFGTNANLVQNAYEGFAKGNYTMLDNLKLGFGGTQEGAKQLINTYGGLDHEVTDMAEVTFPLLIESIHNAQQAMNISGTTAKEAATTYEGSSKMMKAAWNDFLATGNTEGLAESVPIYLENLDSKLKEMTPKIIEGVKKLVKELPPKLKPVIEDIRKILEESLNSIFGEDFTKNFVEGMAPFTDIIKKVFEMLSKSTEGKKPDLSWVGSVIPNLLKLALGLKSASLVFKGISFASGLGLKLPSFKGLGSFGKSTKEFKAVGIEDLKSLGLKMLTIAGISANIYFAAKALQQVQQVGDLGDLQPKLLAIAEAVIGMGILAAAVGFIAEKKPDLLISGLATIALISADIWLAAKALQQVAKIDSDFGSMQAKIGQIALSIAEMGVLALAVGAFMSTGIGAAALAAGLVALIGIAGTLALVATAVSYLGNLEIDKEAIKRNLEAITETLQAATSLTVDQSLIEQISNLITQVINLAVIGTMLAIGLELRALQDIELNKEKIMTNVKAIQECLFYLDLFDQGTSINDLINKVHDLLSNLIDIGIIAEFLVIAKELEALQDIELDKKKIESNIKTIKELVKSISSGSLAESIKNFLSGGIKAGSLATAIALFGELKSIGDVLVKIQKLGLTEDSLQEQIQIIKNAIDSISSFATDDIVNNLSGLSAALDQIVVNLTQKFPPEFNKLGQKLAEELNKGFKNKLNLKSILSDELKNLSTDGANTAGTRIAEAINSSMKNTLNIGDTIRTAIENALAESYSTKIDVDLVTTETKKSTSKKKSKTSKDTKASGGLISVKSGYKAEIQDSPEKPLLANGEYVIPEKIVDAVGMPFLEKLRSGQISRTFAGLAQSVSHTTSSVVNNVYHNNNTQNLNLYTSGNQDAVLAANRRFRMA</sequence>
<dbReference type="PATRIC" id="fig|1158607.3.peg.5118"/>
<keyword evidence="3" id="KW-1133">Transmembrane helix</keyword>
<reference evidence="4 5" key="1">
    <citation type="submission" date="2013-02" db="EMBL/GenBank/DDBJ databases">
        <title>The Genome Sequence of Enterococcus pallens BAA-351.</title>
        <authorList>
            <consortium name="The Broad Institute Genome Sequencing Platform"/>
            <consortium name="The Broad Institute Genome Sequencing Center for Infectious Disease"/>
            <person name="Earl A.M."/>
            <person name="Gilmore M.S."/>
            <person name="Lebreton F."/>
            <person name="Walker B."/>
            <person name="Young S.K."/>
            <person name="Zeng Q."/>
            <person name="Gargeya S."/>
            <person name="Fitzgerald M."/>
            <person name="Haas B."/>
            <person name="Abouelleil A."/>
            <person name="Alvarado L."/>
            <person name="Arachchi H.M."/>
            <person name="Berlin A.M."/>
            <person name="Chapman S.B."/>
            <person name="Dewar J."/>
            <person name="Goldberg J."/>
            <person name="Griggs A."/>
            <person name="Gujja S."/>
            <person name="Hansen M."/>
            <person name="Howarth C."/>
            <person name="Imamovic A."/>
            <person name="Larimer J."/>
            <person name="McCowan C."/>
            <person name="Murphy C."/>
            <person name="Neiman D."/>
            <person name="Pearson M."/>
            <person name="Priest M."/>
            <person name="Roberts A."/>
            <person name="Saif S."/>
            <person name="Shea T."/>
            <person name="Sisk P."/>
            <person name="Sykes S."/>
            <person name="Wortman J."/>
            <person name="Nusbaum C."/>
            <person name="Birren B."/>
        </authorList>
    </citation>
    <scope>NUCLEOTIDE SEQUENCE [LARGE SCALE GENOMIC DNA]</scope>
    <source>
        <strain evidence="4 5">ATCC BAA-351</strain>
    </source>
</reference>
<evidence type="ECO:0000256" key="2">
    <source>
        <dbReference type="SAM" id="MobiDB-lite"/>
    </source>
</evidence>
<dbReference type="HOGENOM" id="CLU_277043_0_0_9"/>
<evidence type="ECO:0000313" key="4">
    <source>
        <dbReference type="EMBL" id="EOH86694.1"/>
    </source>
</evidence>
<organism evidence="4 5">
    <name type="scientific">Enterococcus pallens ATCC BAA-351</name>
    <dbReference type="NCBI Taxonomy" id="1158607"/>
    <lineage>
        <taxon>Bacteria</taxon>
        <taxon>Bacillati</taxon>
        <taxon>Bacillota</taxon>
        <taxon>Bacilli</taxon>
        <taxon>Lactobacillales</taxon>
        <taxon>Enterococcaceae</taxon>
        <taxon>Enterococcus</taxon>
    </lineage>
</organism>
<dbReference type="Proteomes" id="UP000013782">
    <property type="component" value="Unassembled WGS sequence"/>
</dbReference>
<feature type="coiled-coil region" evidence="1">
    <location>
        <begin position="807"/>
        <end position="834"/>
    </location>
</feature>
<accession>R2SET2</accession>
<feature type="transmembrane region" description="Helical" evidence="3">
    <location>
        <begin position="631"/>
        <end position="652"/>
    </location>
</feature>
<feature type="transmembrane region" description="Helical" evidence="3">
    <location>
        <begin position="658"/>
        <end position="686"/>
    </location>
</feature>
<feature type="coiled-coil region" evidence="1">
    <location>
        <begin position="17"/>
        <end position="130"/>
    </location>
</feature>
<feature type="region of interest" description="Disordered" evidence="2">
    <location>
        <begin position="1023"/>
        <end position="1042"/>
    </location>
</feature>
<dbReference type="eggNOG" id="COG1511">
    <property type="taxonomic scope" value="Bacteria"/>
</dbReference>
<keyword evidence="5" id="KW-1185">Reference proteome</keyword>
<dbReference type="RefSeq" id="WP_010760062.1">
    <property type="nucleotide sequence ID" value="NZ_ASWD01000003.1"/>
</dbReference>
<dbReference type="EMBL" id="AJAQ01000050">
    <property type="protein sequence ID" value="EOH86694.1"/>
    <property type="molecule type" value="Genomic_DNA"/>
</dbReference>